<dbReference type="InterPro" id="IPR049449">
    <property type="entry name" value="TesB_ACOT8-like_N"/>
</dbReference>
<gene>
    <name evidence="3" type="ORF">NIIDMKKI_29490</name>
</gene>
<dbReference type="Proteomes" id="UP000516380">
    <property type="component" value="Chromosome"/>
</dbReference>
<evidence type="ECO:0000313" key="4">
    <source>
        <dbReference type="Proteomes" id="UP000516380"/>
    </source>
</evidence>
<reference evidence="3 4" key="1">
    <citation type="submission" date="2020-07" db="EMBL/GenBank/DDBJ databases">
        <title>Mycobacterium kansasii (former subtype) with zoonotic potential isolated from diseased indoor pet cat, Japan.</title>
        <authorList>
            <person name="Fukano H."/>
            <person name="Terazono T."/>
            <person name="Hoshino Y."/>
        </authorList>
    </citation>
    <scope>NUCLEOTIDE SEQUENCE [LARGE SCALE GENOMIC DNA]</scope>
    <source>
        <strain evidence="3 4">Kuro-I</strain>
    </source>
</reference>
<dbReference type="EMBL" id="AP023343">
    <property type="protein sequence ID" value="BCI87743.1"/>
    <property type="molecule type" value="Genomic_DNA"/>
</dbReference>
<dbReference type="SUPFAM" id="SSF54637">
    <property type="entry name" value="Thioesterase/thiol ester dehydrase-isomerase"/>
    <property type="match status" value="1"/>
</dbReference>
<evidence type="ECO:0000259" key="1">
    <source>
        <dbReference type="Pfam" id="PF13622"/>
    </source>
</evidence>
<evidence type="ECO:0000259" key="2">
    <source>
        <dbReference type="Pfam" id="PF20789"/>
    </source>
</evidence>
<dbReference type="Pfam" id="PF13622">
    <property type="entry name" value="4HBT_3"/>
    <property type="match status" value="1"/>
</dbReference>
<name>A0A7G1IBQ3_MYCKA</name>
<dbReference type="InterPro" id="IPR049450">
    <property type="entry name" value="ACOT8-like_C"/>
</dbReference>
<dbReference type="Pfam" id="PF20789">
    <property type="entry name" value="4HBT_3C"/>
    <property type="match status" value="1"/>
</dbReference>
<accession>A0A7G1IBQ3</accession>
<sequence>MNGCFYRRLGDDGDYQVFDSTDYTRSNWNPEIQHGSPPLALLTKLIEELSAGSSLRIGRLNLDILGAIPVAPVRARAWVERPGSRVCLMVAELHADREGGPARAVARVTAWLLAVGDTADVESARYPAVVEGPAEPLPAVFADAGGYFDAISWRPQQSAGHSGAVSWFTPIAHIVDTDPTTALQRLAVVVDCANGVGAVLDPNQFVFMNTDTVVHLHRLPTGDDFALRARASVGPDGVGVTTAEVYDKAGFIGTSAQTLLVQRRARSWFDRGDPPRPATPGLRSPLVRWWRPAAPG</sequence>
<feature type="domain" description="Acyl-CoA thioesterase-like C-terminal" evidence="2">
    <location>
        <begin position="145"/>
        <end position="261"/>
    </location>
</feature>
<evidence type="ECO:0000313" key="3">
    <source>
        <dbReference type="EMBL" id="BCI87743.1"/>
    </source>
</evidence>
<proteinExistence type="predicted"/>
<dbReference type="InterPro" id="IPR042171">
    <property type="entry name" value="Acyl-CoA_hotdog"/>
</dbReference>
<feature type="domain" description="Acyl-CoA thioesterase-like N-terminal HotDog" evidence="1">
    <location>
        <begin position="25"/>
        <end position="112"/>
    </location>
</feature>
<organism evidence="3 4">
    <name type="scientific">Mycobacterium kansasii</name>
    <dbReference type="NCBI Taxonomy" id="1768"/>
    <lineage>
        <taxon>Bacteria</taxon>
        <taxon>Bacillati</taxon>
        <taxon>Actinomycetota</taxon>
        <taxon>Actinomycetes</taxon>
        <taxon>Mycobacteriales</taxon>
        <taxon>Mycobacteriaceae</taxon>
        <taxon>Mycobacterium</taxon>
    </lineage>
</organism>
<protein>
    <submittedName>
        <fullName evidence="3">Thioesterase</fullName>
    </submittedName>
</protein>
<dbReference type="Gene3D" id="2.40.160.210">
    <property type="entry name" value="Acyl-CoA thioesterase, double hotdog domain"/>
    <property type="match status" value="1"/>
</dbReference>
<dbReference type="AlphaFoldDB" id="A0A7G1IBQ3"/>
<dbReference type="InterPro" id="IPR029069">
    <property type="entry name" value="HotDog_dom_sf"/>
</dbReference>
<keyword evidence="4" id="KW-1185">Reference proteome</keyword>